<dbReference type="Gene3D" id="1.10.357.140">
    <property type="entry name" value="UbiA prenyltransferase"/>
    <property type="match status" value="2"/>
</dbReference>
<feature type="transmembrane region" description="Helical" evidence="11">
    <location>
        <begin position="538"/>
        <end position="560"/>
    </location>
</feature>
<keyword evidence="5" id="KW-0637">Prenyltransferase</keyword>
<comment type="caution">
    <text evidence="12">The sequence shown here is derived from an EMBL/GenBank/DDBJ whole genome shotgun (WGS) entry which is preliminary data.</text>
</comment>
<comment type="similarity">
    <text evidence="3">Belongs to the UbiA prenyltransferase family.</text>
</comment>
<evidence type="ECO:0000256" key="8">
    <source>
        <dbReference type="ARBA" id="ARBA00022989"/>
    </source>
</evidence>
<evidence type="ECO:0000256" key="3">
    <source>
        <dbReference type="ARBA" id="ARBA00005985"/>
    </source>
</evidence>
<dbReference type="GO" id="GO:0005783">
    <property type="term" value="C:endoplasmic reticulum"/>
    <property type="evidence" value="ECO:0007669"/>
    <property type="project" value="TreeGrafter"/>
</dbReference>
<evidence type="ECO:0000256" key="5">
    <source>
        <dbReference type="ARBA" id="ARBA00022602"/>
    </source>
</evidence>
<keyword evidence="9" id="KW-0496">Mitochondrion</keyword>
<feature type="transmembrane region" description="Helical" evidence="11">
    <location>
        <begin position="156"/>
        <end position="177"/>
    </location>
</feature>
<keyword evidence="10 11" id="KW-0472">Membrane</keyword>
<feature type="transmembrane region" description="Helical" evidence="11">
    <location>
        <begin position="253"/>
        <end position="270"/>
    </location>
</feature>
<evidence type="ECO:0000256" key="6">
    <source>
        <dbReference type="ARBA" id="ARBA00022679"/>
    </source>
</evidence>
<feature type="transmembrane region" description="Helical" evidence="11">
    <location>
        <begin position="609"/>
        <end position="630"/>
    </location>
</feature>
<dbReference type="GO" id="GO:0042371">
    <property type="term" value="P:vitamin K biosynthetic process"/>
    <property type="evidence" value="ECO:0007669"/>
    <property type="project" value="TreeGrafter"/>
</dbReference>
<feature type="transmembrane region" description="Helical" evidence="11">
    <location>
        <begin position="105"/>
        <end position="126"/>
    </location>
</feature>
<protein>
    <submittedName>
        <fullName evidence="12">UbiA prenyltransferase domain-containing protein 1 like</fullName>
    </submittedName>
</protein>
<feature type="transmembrane region" description="Helical" evidence="11">
    <location>
        <begin position="475"/>
        <end position="496"/>
    </location>
</feature>
<organism evidence="12 13">
    <name type="scientific">Pseudolycoriella hygida</name>
    <dbReference type="NCBI Taxonomy" id="35572"/>
    <lineage>
        <taxon>Eukaryota</taxon>
        <taxon>Metazoa</taxon>
        <taxon>Ecdysozoa</taxon>
        <taxon>Arthropoda</taxon>
        <taxon>Hexapoda</taxon>
        <taxon>Insecta</taxon>
        <taxon>Pterygota</taxon>
        <taxon>Neoptera</taxon>
        <taxon>Endopterygota</taxon>
        <taxon>Diptera</taxon>
        <taxon>Nematocera</taxon>
        <taxon>Sciaroidea</taxon>
        <taxon>Sciaridae</taxon>
        <taxon>Pseudolycoriella</taxon>
    </lineage>
</organism>
<evidence type="ECO:0000256" key="2">
    <source>
        <dbReference type="ARBA" id="ARBA00004863"/>
    </source>
</evidence>
<dbReference type="PANTHER" id="PTHR13929:SF0">
    <property type="entry name" value="UBIA PRENYLTRANSFERASE DOMAIN-CONTAINING PROTEIN 1"/>
    <property type="match status" value="1"/>
</dbReference>
<evidence type="ECO:0000313" key="13">
    <source>
        <dbReference type="Proteomes" id="UP001151699"/>
    </source>
</evidence>
<dbReference type="GO" id="GO:0000139">
    <property type="term" value="C:Golgi membrane"/>
    <property type="evidence" value="ECO:0007669"/>
    <property type="project" value="TreeGrafter"/>
</dbReference>
<feature type="transmembrane region" description="Helical" evidence="11">
    <location>
        <begin position="452"/>
        <end position="469"/>
    </location>
</feature>
<sequence length="632" mass="69837">MNGNGKVKESSSAALMKIKTYLLALRPWSLSASLVPTILGSAIAYRSLGMYEFNFVIFILTIFTVITVHGAGNVVNTYFDFVKGIDNRKSDDRTLVDDILTKDEITSLGAILYLAGCTGFILLSILSPAKMEHLALVYFGGLSSSFLYTGGIGLKYIALGDVLILVIFGPISVLFAYMSQTGRLEWMTIYYAIPLALNTEAILHSNNTRDAENDKKAGIVTLAILIGRTASHVLYAILMFTPYSVFVVISVKYSYWFFLPLVTLPQAFKIEKQFRSETTLQSVPKETAKLNLFFGILYVVACFCAPNLPFITQRLVPNTSGQRCKLILPADAALMKIKTYLLALRPWSLSASLVPTILGSAIAYRSLGMYEFNFVIFILTIFTVITVHGAGNVVNTYFDFVKGIDNRKSDDRMLVDDILTKDEIASLGAILYLAGCTGFILLSILSPAKMEHLALVYFGGLSSSFLYTGGIGLKYIALGDVLILVIFGPISVLFAYMSQTGRLEWMTIYYAIPLALNTEAILHSNNTRDAENDKKAGIVTLAILIGRTASHVLYAILMFTPYSVFIVISVKYSYWFFLPLVTLPQAFKIEKQFRSETTLQSVPKETAKLNLFLGILYAVACFCAPNLPFITQ</sequence>
<evidence type="ECO:0000256" key="4">
    <source>
        <dbReference type="ARBA" id="ARBA00022428"/>
    </source>
</evidence>
<evidence type="ECO:0000256" key="11">
    <source>
        <dbReference type="SAM" id="Phobius"/>
    </source>
</evidence>
<evidence type="ECO:0000256" key="10">
    <source>
        <dbReference type="ARBA" id="ARBA00023136"/>
    </source>
</evidence>
<dbReference type="GO" id="GO:0009234">
    <property type="term" value="P:menaquinone biosynthetic process"/>
    <property type="evidence" value="ECO:0007669"/>
    <property type="project" value="UniProtKB-KW"/>
</dbReference>
<dbReference type="CDD" id="cd13962">
    <property type="entry name" value="PT_UbiA_UBIAD1"/>
    <property type="match status" value="2"/>
</dbReference>
<dbReference type="InterPro" id="IPR000537">
    <property type="entry name" value="UbiA_prenyltransferase"/>
</dbReference>
<dbReference type="EMBL" id="WJQU01000003">
    <property type="protein sequence ID" value="KAJ6638262.1"/>
    <property type="molecule type" value="Genomic_DNA"/>
</dbReference>
<proteinExistence type="inferred from homology"/>
<dbReference type="FunFam" id="1.10.357.140:FF:000005">
    <property type="entry name" value="UbiA prenyltransferase domain-containing protein 1"/>
    <property type="match status" value="2"/>
</dbReference>
<feature type="transmembrane region" description="Helical" evidence="11">
    <location>
        <begin position="424"/>
        <end position="445"/>
    </location>
</feature>
<dbReference type="Pfam" id="PF01040">
    <property type="entry name" value="UbiA"/>
    <property type="match status" value="2"/>
</dbReference>
<feature type="transmembrane region" description="Helical" evidence="11">
    <location>
        <begin position="374"/>
        <end position="398"/>
    </location>
</feature>
<feature type="transmembrane region" description="Helical" evidence="11">
    <location>
        <begin position="290"/>
        <end position="311"/>
    </location>
</feature>
<keyword evidence="4" id="KW-0474">Menaquinone biosynthesis</keyword>
<evidence type="ECO:0000256" key="1">
    <source>
        <dbReference type="ARBA" id="ARBA00004225"/>
    </source>
</evidence>
<feature type="transmembrane region" description="Helical" evidence="11">
    <location>
        <begin position="55"/>
        <end position="79"/>
    </location>
</feature>
<dbReference type="PANTHER" id="PTHR13929">
    <property type="entry name" value="1,4-DIHYDROXY-2-NAPHTHOATE OCTAPRENYLTRANSFERASE"/>
    <property type="match status" value="1"/>
</dbReference>
<reference evidence="12" key="1">
    <citation type="submission" date="2022-07" db="EMBL/GenBank/DDBJ databases">
        <authorList>
            <person name="Trinca V."/>
            <person name="Uliana J.V.C."/>
            <person name="Torres T.T."/>
            <person name="Ward R.J."/>
            <person name="Monesi N."/>
        </authorList>
    </citation>
    <scope>NUCLEOTIDE SEQUENCE</scope>
    <source>
        <strain evidence="12">HSMRA1968</strain>
        <tissue evidence="12">Whole embryos</tissue>
    </source>
</reference>
<feature type="transmembrane region" description="Helical" evidence="11">
    <location>
        <begin position="572"/>
        <end position="589"/>
    </location>
</feature>
<gene>
    <name evidence="12" type="primary">heix</name>
    <name evidence="12" type="ORF">Bhyg_10996</name>
</gene>
<evidence type="ECO:0000256" key="7">
    <source>
        <dbReference type="ARBA" id="ARBA00022692"/>
    </source>
</evidence>
<dbReference type="NCBIfam" id="TIGR00751">
    <property type="entry name" value="menA"/>
    <property type="match status" value="2"/>
</dbReference>
<dbReference type="AlphaFoldDB" id="A0A9Q0MX81"/>
<keyword evidence="13" id="KW-1185">Reference proteome</keyword>
<dbReference type="GO" id="GO:0004659">
    <property type="term" value="F:prenyltransferase activity"/>
    <property type="evidence" value="ECO:0007669"/>
    <property type="project" value="UniProtKB-KW"/>
</dbReference>
<keyword evidence="8 11" id="KW-1133">Transmembrane helix</keyword>
<name>A0A9Q0MX81_9DIPT</name>
<feature type="transmembrane region" description="Helical" evidence="11">
    <location>
        <begin position="133"/>
        <end position="150"/>
    </location>
</feature>
<dbReference type="InterPro" id="IPR026046">
    <property type="entry name" value="UBIAD1"/>
</dbReference>
<comment type="pathway">
    <text evidence="2">Quinol/quinone metabolism; menaquinone biosynthesis.</text>
</comment>
<feature type="transmembrane region" description="Helical" evidence="11">
    <location>
        <begin position="219"/>
        <end position="241"/>
    </location>
</feature>
<dbReference type="OrthoDB" id="203513at2759"/>
<evidence type="ECO:0000313" key="12">
    <source>
        <dbReference type="EMBL" id="KAJ6638262.1"/>
    </source>
</evidence>
<feature type="non-terminal residue" evidence="12">
    <location>
        <position position="1"/>
    </location>
</feature>
<accession>A0A9Q0MX81</accession>
<keyword evidence="6" id="KW-0808">Transferase</keyword>
<dbReference type="GO" id="GO:0031966">
    <property type="term" value="C:mitochondrial membrane"/>
    <property type="evidence" value="ECO:0007669"/>
    <property type="project" value="UniProtKB-SubCell"/>
</dbReference>
<feature type="transmembrane region" description="Helical" evidence="11">
    <location>
        <begin position="347"/>
        <end position="367"/>
    </location>
</feature>
<evidence type="ECO:0000256" key="9">
    <source>
        <dbReference type="ARBA" id="ARBA00023128"/>
    </source>
</evidence>
<dbReference type="Proteomes" id="UP001151699">
    <property type="component" value="Chromosome X"/>
</dbReference>
<dbReference type="InterPro" id="IPR044878">
    <property type="entry name" value="UbiA_sf"/>
</dbReference>
<comment type="subcellular location">
    <subcellularLocation>
        <location evidence="1">Mitochondrion membrane</location>
        <topology evidence="1">Multi-pass membrane protein</topology>
    </subcellularLocation>
</comment>
<keyword evidence="7 11" id="KW-0812">Transmembrane</keyword>